<evidence type="ECO:0000313" key="7">
    <source>
        <dbReference type="EMBL" id="GAA1691429.1"/>
    </source>
</evidence>
<comment type="caution">
    <text evidence="7">The sequence shown here is derived from an EMBL/GenBank/DDBJ whole genome shotgun (WGS) entry which is preliminary data.</text>
</comment>
<keyword evidence="3 5" id="KW-0067">ATP-binding</keyword>
<dbReference type="InterPro" id="IPR037196">
    <property type="entry name" value="HSP90_C"/>
</dbReference>
<sequence length="624" mass="69280">MNAAAETLEFQSEAHQLFQLMIHSVYSDKDTFLRELVSNAADALDKLRLEALRDENLPADVSDLHIAVEIDPENRTLTVRDNGIGMSRADVIALIGTIAKSGTAELRKRLAEAADPAASQALIGRFGIGFYASFMVADQVTLLTRPAGSGEGTRWESAGDGTYTVETAENLPQGTSVVLQLKPEDADDGLFDYTSAPKIKQIVKKYSDFVAWPIRMAGGAEAETVNSMKALWARPAGDVTADEYNEFYQQTAHDWNTPLETIRLQAEGTFEYQALLFLPRQAPFDLFLRERKRGVQLYVQRVFIMDDCAALMPEYLRFVKGVVDAQDLPLNVSREILQQDRQVQLIRRRLVKKILSTVKTMMSADPDKYETFWNEFGRAVKEGLLDDVENRSAILGICSFASTNDPERPTSLSDYVARMKEGQEHIYYLTGESRRGVENSPHLEAFQAKGFEVLVLTDPIDEMWVDAVRVFDDKQFRSVARGEIAFDAGPGAEQEAEFSGLLTWLTTSLSEHVKEVRLSSRLTKSPACVVGDTGDITPTLEKMYRATGREMPQIKRILELNPGHPLVSGLRDAFAGKGDDQVLAETAELLYGLALLAEGGELGDPARFTELLAAHLQKNLPMAQ</sequence>
<accession>A0ABP4TP67</accession>
<dbReference type="Proteomes" id="UP001500280">
    <property type="component" value="Unassembled WGS sequence"/>
</dbReference>
<dbReference type="InterPro" id="IPR020575">
    <property type="entry name" value="Hsp90_N"/>
</dbReference>
<evidence type="ECO:0000256" key="5">
    <source>
        <dbReference type="HAMAP-Rule" id="MF_00505"/>
    </source>
</evidence>
<organism evidence="7 8">
    <name type="scientific">Kribbella yunnanensis</name>
    <dbReference type="NCBI Taxonomy" id="190194"/>
    <lineage>
        <taxon>Bacteria</taxon>
        <taxon>Bacillati</taxon>
        <taxon>Actinomycetota</taxon>
        <taxon>Actinomycetes</taxon>
        <taxon>Propionibacteriales</taxon>
        <taxon>Kribbellaceae</taxon>
        <taxon>Kribbella</taxon>
    </lineage>
</organism>
<keyword evidence="5" id="KW-0346">Stress response</keyword>
<dbReference type="EMBL" id="BAAANF010000015">
    <property type="protein sequence ID" value="GAA1691429.1"/>
    <property type="molecule type" value="Genomic_DNA"/>
</dbReference>
<feature type="region of interest" description="C" evidence="5">
    <location>
        <begin position="543"/>
        <end position="624"/>
    </location>
</feature>
<keyword evidence="4 5" id="KW-0143">Chaperone</keyword>
<evidence type="ECO:0000256" key="3">
    <source>
        <dbReference type="ARBA" id="ARBA00022840"/>
    </source>
</evidence>
<evidence type="ECO:0000256" key="2">
    <source>
        <dbReference type="ARBA" id="ARBA00022741"/>
    </source>
</evidence>
<dbReference type="InterPro" id="IPR036890">
    <property type="entry name" value="HATPase_C_sf"/>
</dbReference>
<dbReference type="InterPro" id="IPR003594">
    <property type="entry name" value="HATPase_dom"/>
</dbReference>
<evidence type="ECO:0000256" key="4">
    <source>
        <dbReference type="ARBA" id="ARBA00023186"/>
    </source>
</evidence>
<evidence type="ECO:0000256" key="1">
    <source>
        <dbReference type="ARBA" id="ARBA00008239"/>
    </source>
</evidence>
<dbReference type="Gene3D" id="3.30.565.10">
    <property type="entry name" value="Histidine kinase-like ATPase, C-terminal domain"/>
    <property type="match status" value="1"/>
</dbReference>
<comment type="caution">
    <text evidence="5">Lacks conserved residue(s) required for the propagation of feature annotation.</text>
</comment>
<proteinExistence type="inferred from homology"/>
<name>A0ABP4TP67_9ACTN</name>
<keyword evidence="5" id="KW-0963">Cytoplasm</keyword>
<comment type="function">
    <text evidence="5">Molecular chaperone. Has ATPase activity.</text>
</comment>
<dbReference type="NCBIfam" id="NF003555">
    <property type="entry name" value="PRK05218.1"/>
    <property type="match status" value="1"/>
</dbReference>
<comment type="subcellular location">
    <subcellularLocation>
        <location evidence="5">Cytoplasm</location>
    </subcellularLocation>
</comment>
<comment type="similarity">
    <text evidence="1 5">Belongs to the heat shock protein 90 family.</text>
</comment>
<keyword evidence="2 5" id="KW-0547">Nucleotide-binding</keyword>
<dbReference type="InterPro" id="IPR001404">
    <property type="entry name" value="Hsp90_fam"/>
</dbReference>
<protein>
    <recommendedName>
        <fullName evidence="5">Chaperone protein HtpG</fullName>
    </recommendedName>
    <alternativeName>
        <fullName evidence="5">Heat shock protein HtpG</fullName>
    </alternativeName>
    <alternativeName>
        <fullName evidence="5">High temperature protein G</fullName>
    </alternativeName>
</protein>
<feature type="region of interest" description="A; substrate-binding" evidence="5">
    <location>
        <begin position="1"/>
        <end position="334"/>
    </location>
</feature>
<dbReference type="CDD" id="cd16927">
    <property type="entry name" value="HATPase_Hsp90-like"/>
    <property type="match status" value="1"/>
</dbReference>
<gene>
    <name evidence="5 7" type="primary">htpG</name>
    <name evidence="7" type="ORF">GCM10009745_40940</name>
</gene>
<dbReference type="Gene3D" id="3.40.50.11260">
    <property type="match status" value="1"/>
</dbReference>
<keyword evidence="8" id="KW-1185">Reference proteome</keyword>
<dbReference type="SUPFAM" id="SSF110942">
    <property type="entry name" value="HSP90 C-terminal domain"/>
    <property type="match status" value="1"/>
</dbReference>
<comment type="subunit">
    <text evidence="5">Homodimer.</text>
</comment>
<dbReference type="SUPFAM" id="SSF54211">
    <property type="entry name" value="Ribosomal protein S5 domain 2-like"/>
    <property type="match status" value="1"/>
</dbReference>
<evidence type="ECO:0000259" key="6">
    <source>
        <dbReference type="SMART" id="SM00387"/>
    </source>
</evidence>
<feature type="domain" description="Histidine kinase/HSP90-like ATPase" evidence="6">
    <location>
        <begin position="28"/>
        <end position="185"/>
    </location>
</feature>
<dbReference type="RefSeq" id="WP_344154116.1">
    <property type="nucleotide sequence ID" value="NZ_BAAANF010000015.1"/>
</dbReference>
<dbReference type="SUPFAM" id="SSF55874">
    <property type="entry name" value="ATPase domain of HSP90 chaperone/DNA topoisomerase II/histidine kinase"/>
    <property type="match status" value="1"/>
</dbReference>
<dbReference type="PRINTS" id="PR00775">
    <property type="entry name" value="HEATSHOCK90"/>
</dbReference>
<evidence type="ECO:0000313" key="8">
    <source>
        <dbReference type="Proteomes" id="UP001500280"/>
    </source>
</evidence>
<dbReference type="Pfam" id="PF00183">
    <property type="entry name" value="HSP90"/>
    <property type="match status" value="1"/>
</dbReference>
<dbReference type="Gene3D" id="3.30.230.80">
    <property type="match status" value="1"/>
</dbReference>
<dbReference type="PIRSF" id="PIRSF002583">
    <property type="entry name" value="Hsp90"/>
    <property type="match status" value="1"/>
</dbReference>
<reference evidence="8" key="1">
    <citation type="journal article" date="2019" name="Int. J. Syst. Evol. Microbiol.">
        <title>The Global Catalogue of Microorganisms (GCM) 10K type strain sequencing project: providing services to taxonomists for standard genome sequencing and annotation.</title>
        <authorList>
            <consortium name="The Broad Institute Genomics Platform"/>
            <consortium name="The Broad Institute Genome Sequencing Center for Infectious Disease"/>
            <person name="Wu L."/>
            <person name="Ma J."/>
        </authorList>
    </citation>
    <scope>NUCLEOTIDE SEQUENCE [LARGE SCALE GENOMIC DNA]</scope>
    <source>
        <strain evidence="8">JCM 14307</strain>
    </source>
</reference>
<dbReference type="Pfam" id="PF13589">
    <property type="entry name" value="HATPase_c_3"/>
    <property type="match status" value="1"/>
</dbReference>
<dbReference type="Gene3D" id="1.20.120.790">
    <property type="entry name" value="Heat shock protein 90, C-terminal domain"/>
    <property type="match status" value="1"/>
</dbReference>
<dbReference type="PANTHER" id="PTHR11528">
    <property type="entry name" value="HEAT SHOCK PROTEIN 90 FAMILY MEMBER"/>
    <property type="match status" value="1"/>
</dbReference>
<dbReference type="SMART" id="SM00387">
    <property type="entry name" value="HATPase_c"/>
    <property type="match status" value="1"/>
</dbReference>
<dbReference type="HAMAP" id="MF_00505">
    <property type="entry name" value="HSP90"/>
    <property type="match status" value="1"/>
</dbReference>
<dbReference type="InterPro" id="IPR020568">
    <property type="entry name" value="Ribosomal_Su5_D2-typ_SF"/>
</dbReference>